<dbReference type="InterPro" id="IPR035500">
    <property type="entry name" value="NHR-like_dom_sf"/>
</dbReference>
<dbReference type="PROSITE" id="PS51843">
    <property type="entry name" value="NR_LBD"/>
    <property type="match status" value="1"/>
</dbReference>
<feature type="domain" description="Nuclear receptor" evidence="10">
    <location>
        <begin position="482"/>
        <end position="523"/>
    </location>
</feature>
<dbReference type="GO" id="GO:0000978">
    <property type="term" value="F:RNA polymerase II cis-regulatory region sequence-specific DNA binding"/>
    <property type="evidence" value="ECO:0007669"/>
    <property type="project" value="TreeGrafter"/>
</dbReference>
<evidence type="ECO:0000256" key="8">
    <source>
        <dbReference type="ARBA" id="ARBA00023242"/>
    </source>
</evidence>
<dbReference type="PRINTS" id="PR00398">
    <property type="entry name" value="STRDHORMONER"/>
</dbReference>
<evidence type="ECO:0000259" key="11">
    <source>
        <dbReference type="PROSITE" id="PS51843"/>
    </source>
</evidence>
<keyword evidence="3" id="KW-0862">Zinc</keyword>
<dbReference type="SUPFAM" id="SSF48508">
    <property type="entry name" value="Nuclear receptor ligand-binding domain"/>
    <property type="match status" value="2"/>
</dbReference>
<dbReference type="SUPFAM" id="SSF57716">
    <property type="entry name" value="Glucocorticoid receptor-like (DNA-binding domain)"/>
    <property type="match status" value="2"/>
</dbReference>
<dbReference type="PROSITE" id="PS51030">
    <property type="entry name" value="NUCLEAR_REC_DBD_2"/>
    <property type="match status" value="2"/>
</dbReference>
<dbReference type="GO" id="GO:0000122">
    <property type="term" value="P:negative regulation of transcription by RNA polymerase II"/>
    <property type="evidence" value="ECO:0007669"/>
    <property type="project" value="TreeGrafter"/>
</dbReference>
<dbReference type="PANTHER" id="PTHR24082:SF283">
    <property type="entry name" value="NUCLEAR HORMONE RECEPTOR HR96"/>
    <property type="match status" value="1"/>
</dbReference>
<evidence type="ECO:0000256" key="3">
    <source>
        <dbReference type="ARBA" id="ARBA00022833"/>
    </source>
</evidence>
<evidence type="ECO:0000256" key="2">
    <source>
        <dbReference type="ARBA" id="ARBA00022771"/>
    </source>
</evidence>
<dbReference type="GO" id="GO:0030154">
    <property type="term" value="P:cell differentiation"/>
    <property type="evidence" value="ECO:0007669"/>
    <property type="project" value="TreeGrafter"/>
</dbReference>
<protein>
    <submittedName>
        <fullName evidence="12">Uncharacterized protein</fullName>
    </submittedName>
</protein>
<keyword evidence="7" id="KW-0675">Receptor</keyword>
<dbReference type="InterPro" id="IPR000536">
    <property type="entry name" value="Nucl_hrmn_rcpt_lig-bd"/>
</dbReference>
<gene>
    <name evidence="12" type="ORF">OSB1V03_LOCUS1324</name>
</gene>
<dbReference type="EMBL" id="CAJPIZ010000375">
    <property type="protein sequence ID" value="CAG2101273.1"/>
    <property type="molecule type" value="Genomic_DNA"/>
</dbReference>
<dbReference type="SMART" id="SM00399">
    <property type="entry name" value="ZnF_C4"/>
    <property type="match status" value="2"/>
</dbReference>
<feature type="compositionally biased region" description="Polar residues" evidence="9">
    <location>
        <begin position="206"/>
        <end position="216"/>
    </location>
</feature>
<evidence type="ECO:0000256" key="4">
    <source>
        <dbReference type="ARBA" id="ARBA00023015"/>
    </source>
</evidence>
<keyword evidence="8" id="KW-0539">Nucleus</keyword>
<keyword evidence="13" id="KW-1185">Reference proteome</keyword>
<dbReference type="GO" id="GO:0008270">
    <property type="term" value="F:zinc ion binding"/>
    <property type="evidence" value="ECO:0007669"/>
    <property type="project" value="UniProtKB-KW"/>
</dbReference>
<name>A0A7R9PU86_9ACAR</name>
<dbReference type="OrthoDB" id="6352325at2759"/>
<organism evidence="12">
    <name type="scientific">Medioppia subpectinata</name>
    <dbReference type="NCBI Taxonomy" id="1979941"/>
    <lineage>
        <taxon>Eukaryota</taxon>
        <taxon>Metazoa</taxon>
        <taxon>Ecdysozoa</taxon>
        <taxon>Arthropoda</taxon>
        <taxon>Chelicerata</taxon>
        <taxon>Arachnida</taxon>
        <taxon>Acari</taxon>
        <taxon>Acariformes</taxon>
        <taxon>Sarcoptiformes</taxon>
        <taxon>Oribatida</taxon>
        <taxon>Brachypylina</taxon>
        <taxon>Oppioidea</taxon>
        <taxon>Oppiidae</taxon>
        <taxon>Medioppia</taxon>
    </lineage>
</organism>
<evidence type="ECO:0000256" key="1">
    <source>
        <dbReference type="ARBA" id="ARBA00022723"/>
    </source>
</evidence>
<dbReference type="GO" id="GO:0004879">
    <property type="term" value="F:nuclear receptor activity"/>
    <property type="evidence" value="ECO:0007669"/>
    <property type="project" value="TreeGrafter"/>
</dbReference>
<evidence type="ECO:0000313" key="13">
    <source>
        <dbReference type="Proteomes" id="UP000759131"/>
    </source>
</evidence>
<evidence type="ECO:0000256" key="6">
    <source>
        <dbReference type="ARBA" id="ARBA00023163"/>
    </source>
</evidence>
<evidence type="ECO:0000259" key="10">
    <source>
        <dbReference type="PROSITE" id="PS51030"/>
    </source>
</evidence>
<evidence type="ECO:0000313" key="12">
    <source>
        <dbReference type="EMBL" id="CAD7620843.1"/>
    </source>
</evidence>
<evidence type="ECO:0000256" key="9">
    <source>
        <dbReference type="SAM" id="MobiDB-lite"/>
    </source>
</evidence>
<keyword evidence="5" id="KW-0238">DNA-binding</keyword>
<evidence type="ECO:0000256" key="5">
    <source>
        <dbReference type="ARBA" id="ARBA00023125"/>
    </source>
</evidence>
<dbReference type="InterPro" id="IPR013088">
    <property type="entry name" value="Znf_NHR/GATA"/>
</dbReference>
<keyword evidence="2" id="KW-0863">Zinc-finger</keyword>
<dbReference type="InterPro" id="IPR050234">
    <property type="entry name" value="Nuclear_hormone_rcpt_NR1"/>
</dbReference>
<dbReference type="SMART" id="SM00430">
    <property type="entry name" value="HOLI"/>
    <property type="match status" value="2"/>
</dbReference>
<dbReference type="InterPro" id="IPR001628">
    <property type="entry name" value="Znf_hrmn_rcpt"/>
</dbReference>
<dbReference type="GO" id="GO:0045944">
    <property type="term" value="P:positive regulation of transcription by RNA polymerase II"/>
    <property type="evidence" value="ECO:0007669"/>
    <property type="project" value="TreeGrafter"/>
</dbReference>
<feature type="domain" description="NR LBD" evidence="11">
    <location>
        <begin position="267"/>
        <end position="498"/>
    </location>
</feature>
<dbReference type="Pfam" id="PF00105">
    <property type="entry name" value="zf-C4"/>
    <property type="match status" value="2"/>
</dbReference>
<dbReference type="Gene3D" id="1.10.565.10">
    <property type="entry name" value="Retinoid X Receptor"/>
    <property type="match status" value="2"/>
</dbReference>
<keyword evidence="6" id="KW-0804">Transcription</keyword>
<feature type="region of interest" description="Disordered" evidence="9">
    <location>
        <begin position="178"/>
        <end position="222"/>
    </location>
</feature>
<feature type="domain" description="Nuclear receptor" evidence="10">
    <location>
        <begin position="90"/>
        <end position="146"/>
    </location>
</feature>
<dbReference type="Proteomes" id="UP000759131">
    <property type="component" value="Unassembled WGS sequence"/>
</dbReference>
<dbReference type="PANTHER" id="PTHR24082">
    <property type="entry name" value="NUCLEAR HORMONE RECEPTOR"/>
    <property type="match status" value="1"/>
</dbReference>
<evidence type="ECO:0000256" key="7">
    <source>
        <dbReference type="ARBA" id="ARBA00023170"/>
    </source>
</evidence>
<dbReference type="AlphaFoldDB" id="A0A7R9PU86"/>
<feature type="compositionally biased region" description="Low complexity" evidence="9">
    <location>
        <begin position="187"/>
        <end position="199"/>
    </location>
</feature>
<dbReference type="EMBL" id="OC854950">
    <property type="protein sequence ID" value="CAD7620843.1"/>
    <property type="molecule type" value="Genomic_DNA"/>
</dbReference>
<reference evidence="12" key="1">
    <citation type="submission" date="2020-11" db="EMBL/GenBank/DDBJ databases">
        <authorList>
            <person name="Tran Van P."/>
        </authorList>
    </citation>
    <scope>NUCLEOTIDE SEQUENCE</scope>
</reference>
<dbReference type="Gene3D" id="3.30.50.10">
    <property type="entry name" value="Erythroid Transcription Factor GATA-1, subunit A"/>
    <property type="match status" value="2"/>
</dbReference>
<proteinExistence type="predicted"/>
<keyword evidence="1" id="KW-0479">Metal-binding</keyword>
<accession>A0A7R9PU86</accession>
<sequence>MARYTIGGTTSFTSWVTTAPGGLQPLLYYCGEYQRNSTGSRRFHNTTIKYKSRHQFRDVQRVNSYKSQDTAPVALTAGPDPRLVMLLKKSADSCKAFFRRNADRSQQFQCFLGGNCKINLLCRKYCKMCRLKKCFDIGMRSELILSEEQKESRRMKIQEKKRQKKEIIDELTKLVDSTLNSGSPAEDGTSSGSDGGHSSPPMDLLNTYSNDSQSSESADHNVVQKYFRDRDTTGIAYDTYRSAAELEFAVLPIQRPLNGSATFNELEAHRLTELFEAIKTLHNRRPVGASVAADYAEALNALRVKCDYEIRRIVKMSKQLSAFCKLCEEDKIHLLKYSAIEIFSLRMVTDFDPESYNWNAITNNEISTLVYLELLKEGKRNYYKNYKDFLDKLLPEWNSDTIIIDLLTAIILFDSSRPKLIHRESVKLQQQIYMYLLQRYLRLRYQSDCVSETKFLRLLNSLHDLHIVNDKIAQNWIEGDPQRTFKCQFGDNCKIDVLRRRFCKKCRLKKCFEVGMKKEWILNEDERKVRKIKIEENRKKRKNSEFAASVVSDSSQSSDTNSSAATAATATTSSATALDILKTIPADDERLNKEISEIEDYIRNREILEVSDSVFYKAVEFEFSLINSIVRPFELNNKFTDIEANRMAELVNATKRMSAPLPPEYVSDYQRSVIDGFKHNRTPTSVADVTKLAAIQLENTAIRTVHMTKELSAFGILCESDKLALIKHGSVDICAIRSVLFFNFQYEYWTFVLDHENSVILNLDLLRQYNMNTFTNHKNFFVKIESIWDSDPVIIDLLTAILLFNPERPKLVHKELVKLQQHIYMYLLQRYLISKYRSECEAKSRFLKLLNCLQELPVLNDKVVHNWLSAEHPDVGQPLMNTVCQPNNLFL</sequence>
<dbReference type="InterPro" id="IPR001723">
    <property type="entry name" value="Nuclear_hrmn_rcpt"/>
</dbReference>
<keyword evidence="4" id="KW-0805">Transcription regulation</keyword>